<dbReference type="Gene3D" id="3.40.630.30">
    <property type="match status" value="1"/>
</dbReference>
<keyword evidence="5" id="KW-1185">Reference proteome</keyword>
<name>A0A410X3V7_9BACL</name>
<protein>
    <submittedName>
        <fullName evidence="2 3">N-acetyltransferase</fullName>
    </submittedName>
</protein>
<evidence type="ECO:0000313" key="4">
    <source>
        <dbReference type="Proteomes" id="UP000288943"/>
    </source>
</evidence>
<evidence type="ECO:0000259" key="1">
    <source>
        <dbReference type="PROSITE" id="PS51186"/>
    </source>
</evidence>
<dbReference type="InterPro" id="IPR000182">
    <property type="entry name" value="GNAT_dom"/>
</dbReference>
<keyword evidence="3" id="KW-0808">Transferase</keyword>
<dbReference type="PANTHER" id="PTHR43233">
    <property type="entry name" value="FAMILY N-ACETYLTRANSFERASE, PUTATIVE (AFU_ORTHOLOGUE AFUA_6G03350)-RELATED"/>
    <property type="match status" value="1"/>
</dbReference>
<gene>
    <name evidence="2" type="ORF">M5X16_10495</name>
    <name evidence="3" type="ORF">PC41400_27865</name>
</gene>
<dbReference type="EMBL" id="JAMDMJ010000012">
    <property type="protein sequence ID" value="MCY9596202.1"/>
    <property type="molecule type" value="Genomic_DNA"/>
</dbReference>
<proteinExistence type="predicted"/>
<evidence type="ECO:0000313" key="5">
    <source>
        <dbReference type="Proteomes" id="UP001527202"/>
    </source>
</evidence>
<evidence type="ECO:0000313" key="2">
    <source>
        <dbReference type="EMBL" id="MCY9596202.1"/>
    </source>
</evidence>
<sequence>MTFKIRTDLPAKAAYYELFQSTGWDGDGIWTEDMLHEAVRNSWYVVTVYKGDRLVASGRMVSDGVIQCILCEMMVLPDYRNRGLGSQIMDHLLDYCKSKGIRWVQLACAKGKQGFYERYGFRERPADAPGMGLFL</sequence>
<dbReference type="Proteomes" id="UP000288943">
    <property type="component" value="Chromosome"/>
</dbReference>
<dbReference type="PROSITE" id="PS51186">
    <property type="entry name" value="GNAT"/>
    <property type="match status" value="1"/>
</dbReference>
<feature type="domain" description="N-acetyltransferase" evidence="1">
    <location>
        <begin position="1"/>
        <end position="135"/>
    </location>
</feature>
<dbReference type="InterPro" id="IPR053144">
    <property type="entry name" value="Acetyltransferase_Butenolide"/>
</dbReference>
<dbReference type="CDD" id="cd04301">
    <property type="entry name" value="NAT_SF"/>
    <property type="match status" value="1"/>
</dbReference>
<reference evidence="2 5" key="2">
    <citation type="submission" date="2022-05" db="EMBL/GenBank/DDBJ databases">
        <title>Genome Sequencing of Bee-Associated Microbes.</title>
        <authorList>
            <person name="Dunlap C."/>
        </authorList>
    </citation>
    <scope>NUCLEOTIDE SEQUENCE [LARGE SCALE GENOMIC DNA]</scope>
    <source>
        <strain evidence="2 5">NRRL B-23120</strain>
    </source>
</reference>
<dbReference type="KEGG" id="pchi:PC41400_27865"/>
<dbReference type="RefSeq" id="WP_042235755.1">
    <property type="nucleotide sequence ID" value="NZ_CP026520.1"/>
</dbReference>
<dbReference type="AlphaFoldDB" id="A0A410X3V7"/>
<dbReference type="Proteomes" id="UP001527202">
    <property type="component" value="Unassembled WGS sequence"/>
</dbReference>
<organism evidence="3 4">
    <name type="scientific">Paenibacillus chitinolyticus</name>
    <dbReference type="NCBI Taxonomy" id="79263"/>
    <lineage>
        <taxon>Bacteria</taxon>
        <taxon>Bacillati</taxon>
        <taxon>Bacillota</taxon>
        <taxon>Bacilli</taxon>
        <taxon>Bacillales</taxon>
        <taxon>Paenibacillaceae</taxon>
        <taxon>Paenibacillus</taxon>
    </lineage>
</organism>
<dbReference type="GO" id="GO:0016747">
    <property type="term" value="F:acyltransferase activity, transferring groups other than amino-acyl groups"/>
    <property type="evidence" value="ECO:0007669"/>
    <property type="project" value="InterPro"/>
</dbReference>
<dbReference type="PANTHER" id="PTHR43233:SF1">
    <property type="entry name" value="FAMILY N-ACETYLTRANSFERASE, PUTATIVE (AFU_ORTHOLOGUE AFUA_6G03350)-RELATED"/>
    <property type="match status" value="1"/>
</dbReference>
<dbReference type="Pfam" id="PF13508">
    <property type="entry name" value="Acetyltransf_7"/>
    <property type="match status" value="1"/>
</dbReference>
<reference evidence="3 4" key="1">
    <citation type="submission" date="2018-01" db="EMBL/GenBank/DDBJ databases">
        <title>The whole genome sequencing and assembly of Paenibacillus chitinolyticus KCCM 41400 strain.</title>
        <authorList>
            <person name="Kim J.-Y."/>
            <person name="Park M.-K."/>
            <person name="Lee Y.-J."/>
            <person name="Yi H."/>
            <person name="Bahn Y.-S."/>
            <person name="Kim J.F."/>
            <person name="Lee D.-W."/>
        </authorList>
    </citation>
    <scope>NUCLEOTIDE SEQUENCE [LARGE SCALE GENOMIC DNA]</scope>
    <source>
        <strain evidence="3 4">KCCM 41400</strain>
    </source>
</reference>
<evidence type="ECO:0000313" key="3">
    <source>
        <dbReference type="EMBL" id="QAV21277.1"/>
    </source>
</evidence>
<dbReference type="SUPFAM" id="SSF55729">
    <property type="entry name" value="Acyl-CoA N-acyltransferases (Nat)"/>
    <property type="match status" value="1"/>
</dbReference>
<accession>A0A410X3V7</accession>
<dbReference type="GeneID" id="95378609"/>
<dbReference type="EMBL" id="CP026520">
    <property type="protein sequence ID" value="QAV21277.1"/>
    <property type="molecule type" value="Genomic_DNA"/>
</dbReference>
<dbReference type="InterPro" id="IPR016181">
    <property type="entry name" value="Acyl_CoA_acyltransferase"/>
</dbReference>
<dbReference type="OrthoDB" id="9775804at2"/>